<comment type="caution">
    <text evidence="1">The sequence shown here is derived from an EMBL/GenBank/DDBJ whole genome shotgun (WGS) entry which is preliminary data.</text>
</comment>
<sequence>MSCSENFHFFLIINVSRVELDHLNSSNMWIHKANQNTPIENWRWKHVEILNENTNNQRKHEILKNQLKKMQTTKKLNRFDSGNDSKLNKNEKKICLVRVSLKNRVSMDVRDEVSEDFLESCPSPETLYHRVQNSWAVKVSYKKLSEVIPILMSSTSGLGSGEINVNTIIRTKGKRGKGASEMYLITGLDVYRSVKNSFSDLESYCSMRSPRETLP</sequence>
<reference evidence="1 2" key="1">
    <citation type="submission" date="2024-01" db="EMBL/GenBank/DDBJ databases">
        <title>The genomes of 5 underutilized Papilionoideae crops provide insights into root nodulation and disease resistanc.</title>
        <authorList>
            <person name="Jiang F."/>
        </authorList>
    </citation>
    <scope>NUCLEOTIDE SEQUENCE [LARGE SCALE GENOMIC DNA]</scope>
    <source>
        <strain evidence="1">LVBAO_FW01</strain>
        <tissue evidence="1">Leaves</tissue>
    </source>
</reference>
<protein>
    <submittedName>
        <fullName evidence="1">Uncharacterized protein</fullName>
    </submittedName>
</protein>
<evidence type="ECO:0000313" key="2">
    <source>
        <dbReference type="Proteomes" id="UP001367508"/>
    </source>
</evidence>
<keyword evidence="2" id="KW-1185">Reference proteome</keyword>
<dbReference type="Proteomes" id="UP001367508">
    <property type="component" value="Unassembled WGS sequence"/>
</dbReference>
<dbReference type="AlphaFoldDB" id="A0AAN9JZ65"/>
<gene>
    <name evidence="1" type="ORF">VNO77_41537</name>
</gene>
<dbReference type="EMBL" id="JAYMYQ010000010">
    <property type="protein sequence ID" value="KAK7307995.1"/>
    <property type="molecule type" value="Genomic_DNA"/>
</dbReference>
<evidence type="ECO:0000313" key="1">
    <source>
        <dbReference type="EMBL" id="KAK7307995.1"/>
    </source>
</evidence>
<name>A0AAN9JZ65_CANGL</name>
<proteinExistence type="predicted"/>
<accession>A0AAN9JZ65</accession>
<organism evidence="1 2">
    <name type="scientific">Canavalia gladiata</name>
    <name type="common">Sword bean</name>
    <name type="synonym">Dolichos gladiatus</name>
    <dbReference type="NCBI Taxonomy" id="3824"/>
    <lineage>
        <taxon>Eukaryota</taxon>
        <taxon>Viridiplantae</taxon>
        <taxon>Streptophyta</taxon>
        <taxon>Embryophyta</taxon>
        <taxon>Tracheophyta</taxon>
        <taxon>Spermatophyta</taxon>
        <taxon>Magnoliopsida</taxon>
        <taxon>eudicotyledons</taxon>
        <taxon>Gunneridae</taxon>
        <taxon>Pentapetalae</taxon>
        <taxon>rosids</taxon>
        <taxon>fabids</taxon>
        <taxon>Fabales</taxon>
        <taxon>Fabaceae</taxon>
        <taxon>Papilionoideae</taxon>
        <taxon>50 kb inversion clade</taxon>
        <taxon>NPAAA clade</taxon>
        <taxon>indigoferoid/millettioid clade</taxon>
        <taxon>Phaseoleae</taxon>
        <taxon>Canavalia</taxon>
    </lineage>
</organism>